<feature type="compositionally biased region" description="Pro residues" evidence="2">
    <location>
        <begin position="831"/>
        <end position="845"/>
    </location>
</feature>
<feature type="compositionally biased region" description="Low complexity" evidence="2">
    <location>
        <begin position="819"/>
        <end position="830"/>
    </location>
</feature>
<dbReference type="EMBL" id="CP018477">
    <property type="protein sequence ID" value="ASV76272.1"/>
    <property type="molecule type" value="Genomic_DNA"/>
</dbReference>
<dbReference type="OrthoDB" id="9768127at2"/>
<dbReference type="Gene3D" id="3.30.1490.300">
    <property type="match status" value="1"/>
</dbReference>
<feature type="compositionally biased region" description="Basic and acidic residues" evidence="2">
    <location>
        <begin position="744"/>
        <end position="757"/>
    </location>
</feature>
<dbReference type="PANTHER" id="PTHR32432:SF3">
    <property type="entry name" value="ETHANOLAMINE UTILIZATION PROTEIN EUTJ"/>
    <property type="match status" value="1"/>
</dbReference>
<sequence>MPKVETCWGIDVGNASLKALRLRPGESPQLVVAEAFDYIEYPMLLTQPSADPASLVETALRQFLSRNEVRGHRIAISVSGATGLARFIKLPPVELSKLPDVVRYEAKQQIPYDLNSVVWRYQRLDAGGGESGFTLGTTIGLFALKREQVEAALQPFQNLGIEVDIIQLSPLAIFNYVRFDAMPDLPPPDEYDPDNPPPAVAVISMGTDSTDLVITNGYRVWQRNIPIGGSHFTKALSKELKLTFSKAEHIKKNPTTYSDPKAVFQAMRPVFTELLSEIQRSISYYNSIERSIEITRGLALGNPMKLQGLRAYLEKGLGFPLESVEHFERLMGPDVVQSPVFRENLSCFAVVYGLALQGIGRAYMEINMLPDEIVKDRFIRAKKPWALAAATTLLFGCAVSFAAQSMALSTVSPERFGDAERAATQVLNTVKQYQSELASVEAEFDKIKTIGSNITGSVEGRLLWLELLTAINQALPQYERKAAEVLDVSSAGDAKKQQEILERRDEIHITSLEAVRMEQLETWWQQMGGWYRPPGEKEPEPQATTGATTGSAMGSTAGSATSPYGASYGMSSGPESMYGGFAGAVLGDPPNPPPADIKGPSGPGYVIRLTGYHFHNSEVAGTNQGAQYVRNTLIKKLEEGQFLINGKWVTAKELGIMYPMLINPGRIQVVRIRDPFYTPPTTPTGTPGAPVPPLGTAPTLTGIPGSPGAIGTGATSTTTGDTMPGFITLRRFQFTIQFAWQPKTESEREEARKKAAEEAAQQAGGTPEGQTAPADTAQPAAGTVPAGPGAAPAPGAAAPANATPTSPQPGALPPQGAMPATAPGPGVPQAGAPPQPVPGNVPGAPPAVGGPGPVAPPNSATVPGAAGQQPPPDAASLPDAPIMPSEDQTAPAPPAGGQTGVPPGQQPPTGPAGQTPGPGAGTP</sequence>
<name>A0A286RK18_9BACT</name>
<keyword evidence="1" id="KW-0175">Coiled coil</keyword>
<dbReference type="NCBIfam" id="TIGR01175">
    <property type="entry name" value="pilM"/>
    <property type="match status" value="1"/>
</dbReference>
<dbReference type="CDD" id="cd24049">
    <property type="entry name" value="ASKHA_NBD_PilM"/>
    <property type="match status" value="1"/>
</dbReference>
<dbReference type="Gene3D" id="3.30.420.40">
    <property type="match status" value="2"/>
</dbReference>
<keyword evidence="4" id="KW-1185">Reference proteome</keyword>
<dbReference type="Pfam" id="PF11104">
    <property type="entry name" value="PilM_2"/>
    <property type="match status" value="1"/>
</dbReference>
<evidence type="ECO:0000256" key="1">
    <source>
        <dbReference type="SAM" id="Coils"/>
    </source>
</evidence>
<dbReference type="SUPFAM" id="SSF53067">
    <property type="entry name" value="Actin-like ATPase domain"/>
    <property type="match status" value="2"/>
</dbReference>
<feature type="region of interest" description="Disordered" evidence="2">
    <location>
        <begin position="532"/>
        <end position="559"/>
    </location>
</feature>
<gene>
    <name evidence="3" type="ORF">THTE_3671</name>
</gene>
<feature type="region of interest" description="Disordered" evidence="2">
    <location>
        <begin position="740"/>
        <end position="923"/>
    </location>
</feature>
<dbReference type="InterPro" id="IPR050696">
    <property type="entry name" value="FtsA/MreB"/>
</dbReference>
<dbReference type="InterPro" id="IPR043129">
    <property type="entry name" value="ATPase_NBD"/>
</dbReference>
<feature type="coiled-coil region" evidence="1">
    <location>
        <begin position="423"/>
        <end position="450"/>
    </location>
</feature>
<evidence type="ECO:0000256" key="2">
    <source>
        <dbReference type="SAM" id="MobiDB-lite"/>
    </source>
</evidence>
<feature type="compositionally biased region" description="Low complexity" evidence="2">
    <location>
        <begin position="758"/>
        <end position="805"/>
    </location>
</feature>
<organism evidence="3 4">
    <name type="scientific">Thermogutta terrifontis</name>
    <dbReference type="NCBI Taxonomy" id="1331910"/>
    <lineage>
        <taxon>Bacteria</taxon>
        <taxon>Pseudomonadati</taxon>
        <taxon>Planctomycetota</taxon>
        <taxon>Planctomycetia</taxon>
        <taxon>Pirellulales</taxon>
        <taxon>Thermoguttaceae</taxon>
        <taxon>Thermogutta</taxon>
    </lineage>
</organism>
<accession>A0A286RK18</accession>
<dbReference type="RefSeq" id="WP_095416096.1">
    <property type="nucleotide sequence ID" value="NZ_CP018477.1"/>
</dbReference>
<dbReference type="InterPro" id="IPR005883">
    <property type="entry name" value="PilM"/>
</dbReference>
<dbReference type="KEGG" id="ttf:THTE_3671"/>
<protein>
    <submittedName>
        <fullName evidence="3">Putative fimbrial assembly protein PilM</fullName>
    </submittedName>
</protein>
<dbReference type="Proteomes" id="UP000215086">
    <property type="component" value="Chromosome"/>
</dbReference>
<dbReference type="PANTHER" id="PTHR32432">
    <property type="entry name" value="CELL DIVISION PROTEIN FTSA-RELATED"/>
    <property type="match status" value="1"/>
</dbReference>
<feature type="compositionally biased region" description="Low complexity" evidence="2">
    <location>
        <begin position="543"/>
        <end position="559"/>
    </location>
</feature>
<feature type="compositionally biased region" description="Low complexity" evidence="2">
    <location>
        <begin position="863"/>
        <end position="880"/>
    </location>
</feature>
<dbReference type="AlphaFoldDB" id="A0A286RK18"/>
<reference evidence="3 4" key="1">
    <citation type="journal article" name="Front. Microbiol.">
        <title>Sugar Metabolism of the First Thermophilic Planctomycete Thermogutta terrifontis: Comparative Genomic and Transcriptomic Approaches.</title>
        <authorList>
            <person name="Elcheninov A.G."/>
            <person name="Menzel P."/>
            <person name="Gudbergsdottir S.R."/>
            <person name="Slesarev A.I."/>
            <person name="Kadnikov V.V."/>
            <person name="Krogh A."/>
            <person name="Bonch-Osmolovskaya E.A."/>
            <person name="Peng X."/>
            <person name="Kublanov I.V."/>
        </authorList>
    </citation>
    <scope>NUCLEOTIDE SEQUENCE [LARGE SCALE GENOMIC DNA]</scope>
    <source>
        <strain evidence="3 4">R1</strain>
    </source>
</reference>
<evidence type="ECO:0000313" key="4">
    <source>
        <dbReference type="Proteomes" id="UP000215086"/>
    </source>
</evidence>
<proteinExistence type="predicted"/>
<evidence type="ECO:0000313" key="3">
    <source>
        <dbReference type="EMBL" id="ASV76272.1"/>
    </source>
</evidence>